<dbReference type="InterPro" id="IPR036736">
    <property type="entry name" value="ACP-like_sf"/>
</dbReference>
<dbReference type="RefSeq" id="WP_189269137.1">
    <property type="nucleotide sequence ID" value="NZ_BMML01000040.1"/>
</dbReference>
<dbReference type="Pfam" id="PF00550">
    <property type="entry name" value="PP-binding"/>
    <property type="match status" value="1"/>
</dbReference>
<evidence type="ECO:0000256" key="1">
    <source>
        <dbReference type="ARBA" id="ARBA00022450"/>
    </source>
</evidence>
<proteinExistence type="predicted"/>
<dbReference type="Pfam" id="PF00501">
    <property type="entry name" value="AMP-binding"/>
    <property type="match status" value="1"/>
</dbReference>
<dbReference type="PANTHER" id="PTHR45527:SF1">
    <property type="entry name" value="FATTY ACID SYNTHASE"/>
    <property type="match status" value="1"/>
</dbReference>
<reference evidence="4" key="1">
    <citation type="journal article" date="2014" name="Int. J. Syst. Evol. Microbiol.">
        <title>Complete genome sequence of Corynebacterium casei LMG S-19264T (=DSM 44701T), isolated from a smear-ripened cheese.</title>
        <authorList>
            <consortium name="US DOE Joint Genome Institute (JGI-PGF)"/>
            <person name="Walter F."/>
            <person name="Albersmeier A."/>
            <person name="Kalinowski J."/>
            <person name="Ruckert C."/>
        </authorList>
    </citation>
    <scope>NUCLEOTIDE SEQUENCE</scope>
    <source>
        <strain evidence="4">CGMCC 4.7110</strain>
    </source>
</reference>
<dbReference type="FunFam" id="3.40.50.12780:FF:000012">
    <property type="entry name" value="Non-ribosomal peptide synthetase"/>
    <property type="match status" value="1"/>
</dbReference>
<dbReference type="InterPro" id="IPR000873">
    <property type="entry name" value="AMP-dep_synth/lig_dom"/>
</dbReference>
<dbReference type="GO" id="GO:0031177">
    <property type="term" value="F:phosphopantetheine binding"/>
    <property type="evidence" value="ECO:0007669"/>
    <property type="project" value="InterPro"/>
</dbReference>
<evidence type="ECO:0000259" key="3">
    <source>
        <dbReference type="PROSITE" id="PS50075"/>
    </source>
</evidence>
<dbReference type="GO" id="GO:0017000">
    <property type="term" value="P:antibiotic biosynthetic process"/>
    <property type="evidence" value="ECO:0007669"/>
    <property type="project" value="UniProtKB-ARBA"/>
</dbReference>
<dbReference type="Gene3D" id="3.40.50.1820">
    <property type="entry name" value="alpha/beta hydrolase"/>
    <property type="match status" value="1"/>
</dbReference>
<dbReference type="InterPro" id="IPR020459">
    <property type="entry name" value="AMP-binding"/>
</dbReference>
<sequence>MTQDSAESISQAEDTHVVDRLVRERVRRAPEAAALVHRDARISYAELDTRVDRLARYLRDLGVGPEVPVGVCLERGTDLPVALLAVLRAGGTYVPLDPTYPEERLAHMLRDARPPVVLTQRNLHERLPREGRHTVLLDADAPTIDRFSCEPLDDVRIHPDNLAYIIYTSGSTGRPKGAMLTRRGLAQLVRAQLETYALTPEDRVLQWASASFDASVSEMVMAFGAGAELHLAARDEVVPGPGLVQLLRDSRITALTITPSALSALPDGELPDLALLVAAGEALPRSLADRWSAGRRMVNAYGPTETTVWATVQPVAAGDGGVPPIGTPVGGFHIYVLDAAMDPVPAGGVGELYLAGPAVGRGYLGLPARTAAAFVPDPFGLPGTRMYCTGDLVRCREDGLLEFVGRADRQAKVRGFRIELGEIEAALDAHKDVRECAVVVLDAAGAADSGSADARIIAYPVLRGAAAASAMELRAFLESRLPEHMVPSAVVPLSRLPLTPNGKLDPAALPLPGQAADSDDKVRPRNGIEGLVAEIWSDLLGVEDLGVTDDFFALGGNSLKATRLGTRISRAAQVDIPLREVFKARTLEKCARLVEEALAREAARTASEEEPAHTMDGR</sequence>
<dbReference type="SUPFAM" id="SSF47336">
    <property type="entry name" value="ACP-like"/>
    <property type="match status" value="1"/>
</dbReference>
<reference evidence="4" key="2">
    <citation type="submission" date="2020-09" db="EMBL/GenBank/DDBJ databases">
        <authorList>
            <person name="Sun Q."/>
            <person name="Zhou Y."/>
        </authorList>
    </citation>
    <scope>NUCLEOTIDE SEQUENCE</scope>
    <source>
        <strain evidence="4">CGMCC 4.7110</strain>
    </source>
</reference>
<dbReference type="PANTHER" id="PTHR45527">
    <property type="entry name" value="NONRIBOSOMAL PEPTIDE SYNTHETASE"/>
    <property type="match status" value="1"/>
</dbReference>
<dbReference type="AlphaFoldDB" id="A0A918CXE1"/>
<dbReference type="GO" id="GO:0043041">
    <property type="term" value="P:amino acid activation for nonribosomal peptide biosynthetic process"/>
    <property type="evidence" value="ECO:0007669"/>
    <property type="project" value="TreeGrafter"/>
</dbReference>
<evidence type="ECO:0000313" key="4">
    <source>
        <dbReference type="EMBL" id="GGN43783.1"/>
    </source>
</evidence>
<dbReference type="InterPro" id="IPR009081">
    <property type="entry name" value="PP-bd_ACP"/>
</dbReference>
<organism evidence="4 5">
    <name type="scientific">Streptomyces fuscichromogenes</name>
    <dbReference type="NCBI Taxonomy" id="1324013"/>
    <lineage>
        <taxon>Bacteria</taxon>
        <taxon>Bacillati</taxon>
        <taxon>Actinomycetota</taxon>
        <taxon>Actinomycetes</taxon>
        <taxon>Kitasatosporales</taxon>
        <taxon>Streptomycetaceae</taxon>
        <taxon>Streptomyces</taxon>
    </lineage>
</organism>
<dbReference type="Gene3D" id="3.40.50.980">
    <property type="match status" value="2"/>
</dbReference>
<dbReference type="Pfam" id="PF13193">
    <property type="entry name" value="AMP-binding_C"/>
    <property type="match status" value="1"/>
</dbReference>
<keyword evidence="2" id="KW-0597">Phosphoprotein</keyword>
<dbReference type="PROSITE" id="PS00012">
    <property type="entry name" value="PHOSPHOPANTETHEINE"/>
    <property type="match status" value="1"/>
</dbReference>
<evidence type="ECO:0000313" key="5">
    <source>
        <dbReference type="Proteomes" id="UP000653411"/>
    </source>
</evidence>
<dbReference type="PROSITE" id="PS00455">
    <property type="entry name" value="AMP_BINDING"/>
    <property type="match status" value="1"/>
</dbReference>
<dbReference type="GO" id="GO:0044550">
    <property type="term" value="P:secondary metabolite biosynthetic process"/>
    <property type="evidence" value="ECO:0007669"/>
    <property type="project" value="TreeGrafter"/>
</dbReference>
<dbReference type="InterPro" id="IPR029058">
    <property type="entry name" value="AB_hydrolase_fold"/>
</dbReference>
<dbReference type="Proteomes" id="UP000653411">
    <property type="component" value="Unassembled WGS sequence"/>
</dbReference>
<dbReference type="SMART" id="SM00823">
    <property type="entry name" value="PKS_PP"/>
    <property type="match status" value="1"/>
</dbReference>
<dbReference type="Gene3D" id="2.30.38.10">
    <property type="entry name" value="Luciferase, Domain 3"/>
    <property type="match status" value="1"/>
</dbReference>
<dbReference type="PROSITE" id="PS50075">
    <property type="entry name" value="CARRIER"/>
    <property type="match status" value="1"/>
</dbReference>
<evidence type="ECO:0000256" key="2">
    <source>
        <dbReference type="ARBA" id="ARBA00022553"/>
    </source>
</evidence>
<dbReference type="EMBL" id="BMML01000040">
    <property type="protein sequence ID" value="GGN43783.1"/>
    <property type="molecule type" value="Genomic_DNA"/>
</dbReference>
<dbReference type="InterPro" id="IPR020845">
    <property type="entry name" value="AMP-binding_CS"/>
</dbReference>
<dbReference type="InterPro" id="IPR025110">
    <property type="entry name" value="AMP-bd_C"/>
</dbReference>
<dbReference type="NCBIfam" id="TIGR01733">
    <property type="entry name" value="AA-adenyl-dom"/>
    <property type="match status" value="1"/>
</dbReference>
<protein>
    <recommendedName>
        <fullName evidence="3">Carrier domain-containing protein</fullName>
    </recommendedName>
</protein>
<dbReference type="FunFam" id="3.40.50.980:FF:000001">
    <property type="entry name" value="Non-ribosomal peptide synthetase"/>
    <property type="match status" value="1"/>
</dbReference>
<name>A0A918CXE1_9ACTN</name>
<gene>
    <name evidence="4" type="ORF">GCM10011578_094200</name>
</gene>
<comment type="caution">
    <text evidence="4">The sequence shown here is derived from an EMBL/GenBank/DDBJ whole genome shotgun (WGS) entry which is preliminary data.</text>
</comment>
<dbReference type="GO" id="GO:0005737">
    <property type="term" value="C:cytoplasm"/>
    <property type="evidence" value="ECO:0007669"/>
    <property type="project" value="TreeGrafter"/>
</dbReference>
<dbReference type="InterPro" id="IPR006162">
    <property type="entry name" value="Ppantetheine_attach_site"/>
</dbReference>
<keyword evidence="5" id="KW-1185">Reference proteome</keyword>
<dbReference type="InterPro" id="IPR020806">
    <property type="entry name" value="PKS_PP-bd"/>
</dbReference>
<keyword evidence="1" id="KW-0596">Phosphopantetheine</keyword>
<dbReference type="InterPro" id="IPR045851">
    <property type="entry name" value="AMP-bd_C_sf"/>
</dbReference>
<dbReference type="Gene3D" id="3.30.300.30">
    <property type="match status" value="1"/>
</dbReference>
<dbReference type="SUPFAM" id="SSF56801">
    <property type="entry name" value="Acetyl-CoA synthetase-like"/>
    <property type="match status" value="1"/>
</dbReference>
<feature type="domain" description="Carrier" evidence="3">
    <location>
        <begin position="523"/>
        <end position="598"/>
    </location>
</feature>
<dbReference type="PRINTS" id="PR00154">
    <property type="entry name" value="AMPBINDING"/>
</dbReference>
<accession>A0A918CXE1</accession>
<dbReference type="InterPro" id="IPR010071">
    <property type="entry name" value="AA_adenyl_dom"/>
</dbReference>